<keyword evidence="7 9" id="KW-1133">Transmembrane helix</keyword>
<evidence type="ECO:0000256" key="6">
    <source>
        <dbReference type="ARBA" id="ARBA00022847"/>
    </source>
</evidence>
<dbReference type="PANTHER" id="PTHR30330:SF3">
    <property type="entry name" value="TRANSCRIPTIONAL REGULATOR, LRP FAMILY"/>
    <property type="match status" value="1"/>
</dbReference>
<feature type="transmembrane region" description="Helical" evidence="9">
    <location>
        <begin position="6"/>
        <end position="29"/>
    </location>
</feature>
<accession>A0A653I6R9</accession>
<evidence type="ECO:0000256" key="9">
    <source>
        <dbReference type="RuleBase" id="RU363064"/>
    </source>
</evidence>
<name>A0A653I6R9_9BACL</name>
<dbReference type="RefSeq" id="WP_159172968.1">
    <property type="nucleotide sequence ID" value="NZ_LR732311.1"/>
</dbReference>
<evidence type="ECO:0000313" key="10">
    <source>
        <dbReference type="EMBL" id="VWX34475.1"/>
    </source>
</evidence>
<dbReference type="Gene3D" id="1.20.1740.10">
    <property type="entry name" value="Amino acid/polyamine transporter I"/>
    <property type="match status" value="1"/>
</dbReference>
<dbReference type="AlphaFoldDB" id="A0A653I6R9"/>
<keyword evidence="11" id="KW-1185">Reference proteome</keyword>
<evidence type="ECO:0000256" key="3">
    <source>
        <dbReference type="ARBA" id="ARBA00022448"/>
    </source>
</evidence>
<keyword evidence="6 9" id="KW-0769">Symport</keyword>
<dbReference type="PRINTS" id="PR00175">
    <property type="entry name" value="NAALASMPORT"/>
</dbReference>
<dbReference type="Pfam" id="PF01235">
    <property type="entry name" value="Na_Ala_symp"/>
    <property type="match status" value="1"/>
</dbReference>
<evidence type="ECO:0000313" key="11">
    <source>
        <dbReference type="Proteomes" id="UP000439752"/>
    </source>
</evidence>
<evidence type="ECO:0000256" key="1">
    <source>
        <dbReference type="ARBA" id="ARBA00004651"/>
    </source>
</evidence>
<reference evidence="10 11" key="1">
    <citation type="submission" date="2019-10" db="EMBL/GenBank/DDBJ databases">
        <authorList>
            <person name="Karimi E."/>
        </authorList>
    </citation>
    <scope>NUCLEOTIDE SEQUENCE [LARGE SCALE GENOMIC DNA]</scope>
    <source>
        <strain evidence="10">Exiguobacterium sp. 9Y</strain>
    </source>
</reference>
<evidence type="ECO:0000256" key="7">
    <source>
        <dbReference type="ARBA" id="ARBA00022989"/>
    </source>
</evidence>
<feature type="transmembrane region" description="Helical" evidence="9">
    <location>
        <begin position="359"/>
        <end position="379"/>
    </location>
</feature>
<feature type="transmembrane region" description="Helical" evidence="9">
    <location>
        <begin position="426"/>
        <end position="443"/>
    </location>
</feature>
<evidence type="ECO:0000256" key="8">
    <source>
        <dbReference type="ARBA" id="ARBA00023136"/>
    </source>
</evidence>
<proteinExistence type="inferred from homology"/>
<dbReference type="FunFam" id="1.20.1740.10:FF:000004">
    <property type="entry name" value="Sodium:alanine symporter family protein"/>
    <property type="match status" value="1"/>
</dbReference>
<feature type="transmembrane region" description="Helical" evidence="9">
    <location>
        <begin position="143"/>
        <end position="163"/>
    </location>
</feature>
<evidence type="ECO:0000256" key="5">
    <source>
        <dbReference type="ARBA" id="ARBA00022692"/>
    </source>
</evidence>
<dbReference type="GO" id="GO:0005886">
    <property type="term" value="C:plasma membrane"/>
    <property type="evidence" value="ECO:0007669"/>
    <property type="project" value="UniProtKB-SubCell"/>
</dbReference>
<feature type="transmembrane region" description="Helical" evidence="9">
    <location>
        <begin position="175"/>
        <end position="194"/>
    </location>
</feature>
<dbReference type="PANTHER" id="PTHR30330">
    <property type="entry name" value="AGSS FAMILY TRANSPORTER, SODIUM-ALANINE"/>
    <property type="match status" value="1"/>
</dbReference>
<dbReference type="EMBL" id="CABWKQ010000011">
    <property type="protein sequence ID" value="VWX34475.1"/>
    <property type="molecule type" value="Genomic_DNA"/>
</dbReference>
<feature type="transmembrane region" description="Helical" evidence="9">
    <location>
        <begin position="399"/>
        <end position="420"/>
    </location>
</feature>
<feature type="transmembrane region" description="Helical" evidence="9">
    <location>
        <begin position="296"/>
        <end position="323"/>
    </location>
</feature>
<evidence type="ECO:0000256" key="4">
    <source>
        <dbReference type="ARBA" id="ARBA00022475"/>
    </source>
</evidence>
<dbReference type="Proteomes" id="UP000439752">
    <property type="component" value="Unassembled WGS sequence"/>
</dbReference>
<comment type="subcellular location">
    <subcellularLocation>
        <location evidence="1 9">Cell membrane</location>
        <topology evidence="1 9">Multi-pass membrane protein</topology>
    </subcellularLocation>
</comment>
<dbReference type="GO" id="GO:0005283">
    <property type="term" value="F:amino acid:sodium symporter activity"/>
    <property type="evidence" value="ECO:0007669"/>
    <property type="project" value="InterPro"/>
</dbReference>
<gene>
    <name evidence="10" type="ORF">EXIGUO9Y_190002</name>
</gene>
<comment type="similarity">
    <text evidence="2 9">Belongs to the alanine or glycine:cation symporter (AGCS) (TC 2.A.25) family.</text>
</comment>
<keyword evidence="4 9" id="KW-1003">Cell membrane</keyword>
<keyword evidence="8 9" id="KW-0472">Membrane</keyword>
<protein>
    <submittedName>
        <fullName evidence="10">Uncharacterized transporter HI_0883</fullName>
    </submittedName>
</protein>
<sequence length="458" mass="48735">MEVLHMISSWIWGIPSMVLLVGTGLYFTVRLRGLQFRRLKQAFQLALTKTGHGKGEISSFQMLMTSLAATIGNGNIAGIAVALTMGGPGAIFWMWVIGLVGMATKYAESLLAILFRQRNDRGEIVSGPMYYIEKGLGKSFKPLAVAFALFGLIASFGVGNTVQANAMSTVLKQTFHIPLLAFGVVLAVAVYFSIRGGLERVSSISTIFVPVMSLLYIVAALIILVLQANQIIPALGLIVQYAFQPLAPVGAFAGVSIMVAMQVGVARGIFTNEAGLGTAALIAGSAKSERPAEQGLISMTSTFIVTLIVCTMTALVLMTTGFWDPTGGTLSGVAHDGSLTGAALTSAAFASVLGPLGQWTVAFSVFFFGYSTIIGWYVYGEKCLEYLSGSTKFNRLYQVIFAVAACYGAIANLELLWLVADIANGLMMIPNLIGMLLLSKIVIDHTKEYEAGTIRKVA</sequence>
<dbReference type="NCBIfam" id="TIGR00835">
    <property type="entry name" value="agcS"/>
    <property type="match status" value="1"/>
</dbReference>
<evidence type="ECO:0000256" key="2">
    <source>
        <dbReference type="ARBA" id="ARBA00009261"/>
    </source>
</evidence>
<feature type="transmembrane region" description="Helical" evidence="9">
    <location>
        <begin position="206"/>
        <end position="226"/>
    </location>
</feature>
<keyword evidence="3 9" id="KW-0813">Transport</keyword>
<keyword evidence="5 9" id="KW-0812">Transmembrane</keyword>
<dbReference type="InterPro" id="IPR001463">
    <property type="entry name" value="Na/Ala_symport"/>
</dbReference>
<organism evidence="10 11">
    <name type="scientific">Exiguobacterium oxidotolerans</name>
    <dbReference type="NCBI Taxonomy" id="223958"/>
    <lineage>
        <taxon>Bacteria</taxon>
        <taxon>Bacillati</taxon>
        <taxon>Bacillota</taxon>
        <taxon>Bacilli</taxon>
        <taxon>Bacillales</taxon>
        <taxon>Bacillales Family XII. Incertae Sedis</taxon>
        <taxon>Exiguobacterium</taxon>
    </lineage>
</organism>